<evidence type="ECO:0000256" key="1">
    <source>
        <dbReference type="SAM" id="MobiDB-lite"/>
    </source>
</evidence>
<dbReference type="AlphaFoldDB" id="A0A8R1UB47"/>
<dbReference type="Proteomes" id="UP000005239">
    <property type="component" value="Unassembled WGS sequence"/>
</dbReference>
<feature type="compositionally biased region" description="Acidic residues" evidence="1">
    <location>
        <begin position="427"/>
        <end position="440"/>
    </location>
</feature>
<evidence type="ECO:0000313" key="3">
    <source>
        <dbReference type="Proteomes" id="UP000005239"/>
    </source>
</evidence>
<protein>
    <submittedName>
        <fullName evidence="2">Uncharacterized protein</fullName>
    </submittedName>
</protein>
<reference evidence="3" key="1">
    <citation type="journal article" date="2008" name="Nat. Genet.">
        <title>The Pristionchus pacificus genome provides a unique perspective on nematode lifestyle and parasitism.</title>
        <authorList>
            <person name="Dieterich C."/>
            <person name="Clifton S.W."/>
            <person name="Schuster L.N."/>
            <person name="Chinwalla A."/>
            <person name="Delehaunty K."/>
            <person name="Dinkelacker I."/>
            <person name="Fulton L."/>
            <person name="Fulton R."/>
            <person name="Godfrey J."/>
            <person name="Minx P."/>
            <person name="Mitreva M."/>
            <person name="Roeseler W."/>
            <person name="Tian H."/>
            <person name="Witte H."/>
            <person name="Yang S.P."/>
            <person name="Wilson R.K."/>
            <person name="Sommer R.J."/>
        </authorList>
    </citation>
    <scope>NUCLEOTIDE SEQUENCE [LARGE SCALE GENOMIC DNA]</scope>
    <source>
        <strain evidence="3">PS312</strain>
    </source>
</reference>
<organism evidence="2 3">
    <name type="scientific">Pristionchus pacificus</name>
    <name type="common">Parasitic nematode worm</name>
    <dbReference type="NCBI Taxonomy" id="54126"/>
    <lineage>
        <taxon>Eukaryota</taxon>
        <taxon>Metazoa</taxon>
        <taxon>Ecdysozoa</taxon>
        <taxon>Nematoda</taxon>
        <taxon>Chromadorea</taxon>
        <taxon>Rhabditida</taxon>
        <taxon>Rhabditina</taxon>
        <taxon>Diplogasteromorpha</taxon>
        <taxon>Diplogasteroidea</taxon>
        <taxon>Neodiplogasteridae</taxon>
        <taxon>Pristionchus</taxon>
    </lineage>
</organism>
<feature type="compositionally biased region" description="Basic and acidic residues" evidence="1">
    <location>
        <begin position="415"/>
        <end position="426"/>
    </location>
</feature>
<feature type="region of interest" description="Disordered" evidence="1">
    <location>
        <begin position="36"/>
        <end position="71"/>
    </location>
</feature>
<gene>
    <name evidence="2" type="primary">WBGene00103170</name>
</gene>
<dbReference type="EnsemblMetazoa" id="PPA13616.1">
    <property type="protein sequence ID" value="PPA13616.1"/>
    <property type="gene ID" value="WBGene00103170"/>
</dbReference>
<accession>A0A8R1UB47</accession>
<dbReference type="PANTHER" id="PTHR36520:SF1">
    <property type="entry name" value="PROTEIN CBG14667"/>
    <property type="match status" value="1"/>
</dbReference>
<keyword evidence="3" id="KW-1185">Reference proteome</keyword>
<feature type="region of interest" description="Disordered" evidence="1">
    <location>
        <begin position="209"/>
        <end position="273"/>
    </location>
</feature>
<reference evidence="2" key="2">
    <citation type="submission" date="2022-06" db="UniProtKB">
        <authorList>
            <consortium name="EnsemblMetazoa"/>
        </authorList>
    </citation>
    <scope>IDENTIFICATION</scope>
    <source>
        <strain evidence="2">PS312</strain>
    </source>
</reference>
<proteinExistence type="predicted"/>
<sequence length="523" mass="59457">MRLQLLQLVYCSLLFADEEKDFFDYLYRSARKASEQETAKINEEAAPNRPTRNEHEPVIEQNPPIRLPGDYQPLPGRTSYGDYWPLYPFSNQYHEALTIDPSSSRHMGGDIIAPVPYWGLIDISGHFIERVHDYAHRIAYINNPINMLGLRKDQLVRLYTSQALAHNRGIQPKLPLGMIPKAHAPLNCAPPLCNPYVHTFAIGFEQDEPTKQDGIHTDPVTEAPEEGGGEHGGGEGEHGGEEGHDAKASEHGETPTEHEEEGEGEEHHNPFAGLFHVDGYEGQFDMAVPVGKGIAYRVPVSGNIYFDRDNITMTYGQHTGPIDSLRFMPGDYAADLDVSRPRSLVDRTRLPEFNDIMGGPRRSKRAAGYDSRDVFLYHTVLPEFEGRSRRIRRAATHDSMNMPDREWARLLHEFETLPDGTEKTEHEDEDEEEKEEDEEPAQVSPLAFLFSNRVTPQGEQLEYLHNVQKLAGSTMRIEPKNDILVRLYNEQIRGLERVAEAWKDYKVLWGADPYEEENVPNQP</sequence>
<feature type="compositionally biased region" description="Basic and acidic residues" evidence="1">
    <location>
        <begin position="228"/>
        <end position="257"/>
    </location>
</feature>
<dbReference type="PANTHER" id="PTHR36520">
    <property type="entry name" value="PROTEIN CBG13000-RELATED"/>
    <property type="match status" value="1"/>
</dbReference>
<evidence type="ECO:0000313" key="2">
    <source>
        <dbReference type="EnsemblMetazoa" id="PPA13616.1"/>
    </source>
</evidence>
<feature type="region of interest" description="Disordered" evidence="1">
    <location>
        <begin position="415"/>
        <end position="442"/>
    </location>
</feature>
<name>A0A8R1UB47_PRIPA</name>